<evidence type="ECO:0000313" key="12">
    <source>
        <dbReference type="Proteomes" id="UP000179797"/>
    </source>
</evidence>
<feature type="active site" description="Nucleophile" evidence="8">
    <location>
        <position position="29"/>
    </location>
</feature>
<dbReference type="Pfam" id="PF00085">
    <property type="entry name" value="Thioredoxin"/>
    <property type="match status" value="1"/>
</dbReference>
<dbReference type="CDD" id="cd02947">
    <property type="entry name" value="TRX_family"/>
    <property type="match status" value="1"/>
</dbReference>
<dbReference type="InterPro" id="IPR013766">
    <property type="entry name" value="Thioredoxin_domain"/>
</dbReference>
<evidence type="ECO:0000256" key="3">
    <source>
        <dbReference type="ARBA" id="ARBA00022982"/>
    </source>
</evidence>
<gene>
    <name evidence="11" type="ORF">NH26_14310</name>
</gene>
<feature type="domain" description="Thioredoxin" evidence="10">
    <location>
        <begin position="1"/>
        <end position="105"/>
    </location>
</feature>
<dbReference type="EMBL" id="JRYR02000001">
    <property type="protein sequence ID" value="OHX67431.1"/>
    <property type="molecule type" value="Genomic_DNA"/>
</dbReference>
<dbReference type="GO" id="GO:0005737">
    <property type="term" value="C:cytoplasm"/>
    <property type="evidence" value="ECO:0007669"/>
    <property type="project" value="TreeGrafter"/>
</dbReference>
<dbReference type="PIRSF" id="PIRSF000077">
    <property type="entry name" value="Thioredoxin"/>
    <property type="match status" value="1"/>
</dbReference>
<evidence type="ECO:0000256" key="8">
    <source>
        <dbReference type="PIRSR" id="PIRSR000077-1"/>
    </source>
</evidence>
<reference evidence="11 12" key="1">
    <citation type="journal article" date="2012" name="Int. J. Syst. Evol. Microbiol.">
        <title>Flammeovirga pacifica sp. nov., isolated from deep-sea sediment.</title>
        <authorList>
            <person name="Xu H."/>
            <person name="Fu Y."/>
            <person name="Yang N."/>
            <person name="Ding Z."/>
            <person name="Lai Q."/>
            <person name="Zeng R."/>
        </authorList>
    </citation>
    <scope>NUCLEOTIDE SEQUENCE [LARGE SCALE GENOMIC DNA]</scope>
    <source>
        <strain evidence="12">DSM 24597 / LMG 26175 / WPAGA1</strain>
    </source>
</reference>
<evidence type="ECO:0000256" key="2">
    <source>
        <dbReference type="ARBA" id="ARBA00022448"/>
    </source>
</evidence>
<keyword evidence="5 9" id="KW-0676">Redox-active center</keyword>
<feature type="disulfide bond" description="Redox-active" evidence="9">
    <location>
        <begin position="29"/>
        <end position="32"/>
    </location>
</feature>
<dbReference type="InterPro" id="IPR036249">
    <property type="entry name" value="Thioredoxin-like_sf"/>
</dbReference>
<dbReference type="GO" id="GO:0015035">
    <property type="term" value="F:protein-disulfide reductase activity"/>
    <property type="evidence" value="ECO:0007669"/>
    <property type="project" value="UniProtKB-UniRule"/>
</dbReference>
<name>A0A1S1Z2F4_FLAPC</name>
<feature type="active site" description="Nucleophile" evidence="8">
    <location>
        <position position="32"/>
    </location>
</feature>
<proteinExistence type="inferred from homology"/>
<dbReference type="STRING" id="915059.NH26_14310"/>
<dbReference type="InterPro" id="IPR017937">
    <property type="entry name" value="Thioredoxin_CS"/>
</dbReference>
<dbReference type="NCBIfam" id="TIGR01068">
    <property type="entry name" value="thioredoxin"/>
    <property type="match status" value="1"/>
</dbReference>
<accession>A0A1S1Z2F4</accession>
<evidence type="ECO:0000256" key="5">
    <source>
        <dbReference type="ARBA" id="ARBA00023284"/>
    </source>
</evidence>
<dbReference type="PRINTS" id="PR00421">
    <property type="entry name" value="THIOREDOXIN"/>
</dbReference>
<keyword evidence="3" id="KW-0249">Electron transport</keyword>
<dbReference type="Proteomes" id="UP000179797">
    <property type="component" value="Unassembled WGS sequence"/>
</dbReference>
<dbReference type="OrthoDB" id="9790390at2"/>
<dbReference type="PROSITE" id="PS51352">
    <property type="entry name" value="THIOREDOXIN_2"/>
    <property type="match status" value="1"/>
</dbReference>
<dbReference type="Gene3D" id="3.40.30.10">
    <property type="entry name" value="Glutaredoxin"/>
    <property type="match status" value="1"/>
</dbReference>
<keyword evidence="4 9" id="KW-1015">Disulfide bond</keyword>
<comment type="caution">
    <text evidence="11">The sequence shown here is derived from an EMBL/GenBank/DDBJ whole genome shotgun (WGS) entry which is preliminary data.</text>
</comment>
<evidence type="ECO:0000256" key="9">
    <source>
        <dbReference type="PIRSR" id="PIRSR000077-4"/>
    </source>
</evidence>
<comment type="similarity">
    <text evidence="1 7">Belongs to the thioredoxin family.</text>
</comment>
<evidence type="ECO:0000256" key="6">
    <source>
        <dbReference type="NCBIfam" id="TIGR01068"/>
    </source>
</evidence>
<dbReference type="SUPFAM" id="SSF52833">
    <property type="entry name" value="Thioredoxin-like"/>
    <property type="match status" value="1"/>
</dbReference>
<keyword evidence="2" id="KW-0813">Transport</keyword>
<dbReference type="PROSITE" id="PS00194">
    <property type="entry name" value="THIOREDOXIN_1"/>
    <property type="match status" value="1"/>
</dbReference>
<dbReference type="PANTHER" id="PTHR45663:SF11">
    <property type="entry name" value="GEO12009P1"/>
    <property type="match status" value="1"/>
</dbReference>
<feature type="site" description="Contributes to redox potential value" evidence="8">
    <location>
        <position position="31"/>
    </location>
</feature>
<dbReference type="RefSeq" id="WP_044228582.1">
    <property type="nucleotide sequence ID" value="NZ_JRYR02000001.1"/>
</dbReference>
<feature type="site" description="Deprotonates C-terminal active site Cys" evidence="8">
    <location>
        <position position="23"/>
    </location>
</feature>
<feature type="site" description="Contributes to redox potential value" evidence="8">
    <location>
        <position position="30"/>
    </location>
</feature>
<keyword evidence="12" id="KW-1185">Reference proteome</keyword>
<evidence type="ECO:0000256" key="4">
    <source>
        <dbReference type="ARBA" id="ARBA00023157"/>
    </source>
</evidence>
<dbReference type="AlphaFoldDB" id="A0A1S1Z2F4"/>
<dbReference type="InterPro" id="IPR005746">
    <property type="entry name" value="Thioredoxin"/>
</dbReference>
<protein>
    <recommendedName>
        <fullName evidence="6 7">Thioredoxin</fullName>
    </recommendedName>
</protein>
<evidence type="ECO:0000313" key="11">
    <source>
        <dbReference type="EMBL" id="OHX67431.1"/>
    </source>
</evidence>
<evidence type="ECO:0000256" key="7">
    <source>
        <dbReference type="PIRNR" id="PIRNR000077"/>
    </source>
</evidence>
<sequence>MKKINNIEEYNTLVAQGSPVLLDFYADWCGPCQALLPTVEKLSEEYEGKVTIQKVNIEEVPELATLHKVRSIPNLVFIKDNEVVNTHVGFAGEDVLRNHLDALSN</sequence>
<evidence type="ECO:0000259" key="10">
    <source>
        <dbReference type="PROSITE" id="PS51352"/>
    </source>
</evidence>
<dbReference type="PANTHER" id="PTHR45663">
    <property type="entry name" value="GEO12009P1"/>
    <property type="match status" value="1"/>
</dbReference>
<organism evidence="11 12">
    <name type="scientific">Flammeovirga pacifica</name>
    <dbReference type="NCBI Taxonomy" id="915059"/>
    <lineage>
        <taxon>Bacteria</taxon>
        <taxon>Pseudomonadati</taxon>
        <taxon>Bacteroidota</taxon>
        <taxon>Cytophagia</taxon>
        <taxon>Cytophagales</taxon>
        <taxon>Flammeovirgaceae</taxon>
        <taxon>Flammeovirga</taxon>
    </lineage>
</organism>
<evidence type="ECO:0000256" key="1">
    <source>
        <dbReference type="ARBA" id="ARBA00008987"/>
    </source>
</evidence>